<evidence type="ECO:0000313" key="3">
    <source>
        <dbReference type="Proteomes" id="UP001155901"/>
    </source>
</evidence>
<comment type="caution">
    <text evidence="2">The sequence shown here is derived from an EMBL/GenBank/DDBJ whole genome shotgun (WGS) entry which is preliminary data.</text>
</comment>
<feature type="compositionally biased region" description="Basic residues" evidence="1">
    <location>
        <begin position="49"/>
        <end position="61"/>
    </location>
</feature>
<feature type="region of interest" description="Disordered" evidence="1">
    <location>
        <begin position="49"/>
        <end position="70"/>
    </location>
</feature>
<dbReference type="PANTHER" id="PTHR35404:SF8">
    <property type="entry name" value="TRANSPOSASE OF TN10"/>
    <property type="match status" value="1"/>
</dbReference>
<name>A0AA41L5Q4_9BURK</name>
<feature type="region of interest" description="Disordered" evidence="1">
    <location>
        <begin position="1"/>
        <end position="26"/>
    </location>
</feature>
<protein>
    <submittedName>
        <fullName evidence="2">Transposase</fullName>
    </submittedName>
</protein>
<dbReference type="Proteomes" id="UP001155901">
    <property type="component" value="Unassembled WGS sequence"/>
</dbReference>
<dbReference type="PANTHER" id="PTHR35404">
    <property type="entry name" value="TRANSPOSASE OF TN10"/>
    <property type="match status" value="1"/>
</dbReference>
<evidence type="ECO:0000256" key="1">
    <source>
        <dbReference type="SAM" id="MobiDB-lite"/>
    </source>
</evidence>
<accession>A0AA41L5Q4</accession>
<gene>
    <name evidence="2" type="ORF">KVP70_26255</name>
</gene>
<proteinExistence type="predicted"/>
<sequence>MSARRNARKSRRFGIRRNSSETLQPRDLGNFSYARANPVRCCLMIHRRPPKQRHHKTKLGKPCRSSNSNKARAAQKEPWLLAVSPRLKSLSAREVIRACTGRMQIEQTFRDLKCQRSALGLSTCQTRSGPRMAMLLPIGASASSSYALWIIGLAKRRSAPAINYGSVKQSTPTLSVVGLAMFWLDQNRHLKITRSQLTIALGELRSLIAIFKI</sequence>
<dbReference type="AlphaFoldDB" id="A0AA41L5Q4"/>
<dbReference type="EMBL" id="JAHTGR010000017">
    <property type="protein sequence ID" value="MBV6324444.1"/>
    <property type="molecule type" value="Genomic_DNA"/>
</dbReference>
<feature type="compositionally biased region" description="Basic residues" evidence="1">
    <location>
        <begin position="1"/>
        <end position="15"/>
    </location>
</feature>
<evidence type="ECO:0000313" key="2">
    <source>
        <dbReference type="EMBL" id="MBV6324444.1"/>
    </source>
</evidence>
<organism evidence="2 3">
    <name type="scientific">Duganella violaceipulchra</name>
    <dbReference type="NCBI Taxonomy" id="2849652"/>
    <lineage>
        <taxon>Bacteria</taxon>
        <taxon>Pseudomonadati</taxon>
        <taxon>Pseudomonadota</taxon>
        <taxon>Betaproteobacteria</taxon>
        <taxon>Burkholderiales</taxon>
        <taxon>Oxalobacteraceae</taxon>
        <taxon>Telluria group</taxon>
        <taxon>Duganella</taxon>
    </lineage>
</organism>
<reference evidence="2" key="1">
    <citation type="submission" date="2021-07" db="EMBL/GenBank/DDBJ databases">
        <title>Characterization of violacein-producing bacteria and related species.</title>
        <authorList>
            <person name="Wilson H.S."/>
            <person name="De Leon M.E."/>
        </authorList>
    </citation>
    <scope>NUCLEOTIDE SEQUENCE</scope>
    <source>
        <strain evidence="2">HSC-15S17</strain>
    </source>
</reference>